<reference evidence="2" key="1">
    <citation type="journal article" date="2019" name="Int. J. Syst. Evol. Microbiol.">
        <title>The Global Catalogue of Microorganisms (GCM) 10K type strain sequencing project: providing services to taxonomists for standard genome sequencing and annotation.</title>
        <authorList>
            <consortium name="The Broad Institute Genomics Platform"/>
            <consortium name="The Broad Institute Genome Sequencing Center for Infectious Disease"/>
            <person name="Wu L."/>
            <person name="Ma J."/>
        </authorList>
    </citation>
    <scope>NUCLEOTIDE SEQUENCE [LARGE SCALE GENOMIC DNA]</scope>
    <source>
        <strain evidence="2">NBRC 112416</strain>
    </source>
</reference>
<accession>A0ABQ5W5Q8</accession>
<sequence>MDPGKLGQMANAKRFGYDTSYLERLTAITASCKALPAFALAAPARQPDFEE</sequence>
<name>A0ABQ5W5Q8_9HYPH</name>
<protein>
    <submittedName>
        <fullName evidence="1">Uncharacterized protein</fullName>
    </submittedName>
</protein>
<dbReference type="Gene3D" id="1.20.1050.10">
    <property type="match status" value="1"/>
</dbReference>
<keyword evidence="2" id="KW-1185">Reference proteome</keyword>
<evidence type="ECO:0000313" key="1">
    <source>
        <dbReference type="EMBL" id="GLQ55412.1"/>
    </source>
</evidence>
<dbReference type="Proteomes" id="UP001156691">
    <property type="component" value="Unassembled WGS sequence"/>
</dbReference>
<comment type="caution">
    <text evidence="1">The sequence shown here is derived from an EMBL/GenBank/DDBJ whole genome shotgun (WGS) entry which is preliminary data.</text>
</comment>
<dbReference type="EMBL" id="BSNS01000011">
    <property type="protein sequence ID" value="GLQ55412.1"/>
    <property type="molecule type" value="Genomic_DNA"/>
</dbReference>
<organism evidence="1 2">
    <name type="scientific">Devosia nitrariae</name>
    <dbReference type="NCBI Taxonomy" id="2071872"/>
    <lineage>
        <taxon>Bacteria</taxon>
        <taxon>Pseudomonadati</taxon>
        <taxon>Pseudomonadota</taxon>
        <taxon>Alphaproteobacteria</taxon>
        <taxon>Hyphomicrobiales</taxon>
        <taxon>Devosiaceae</taxon>
        <taxon>Devosia</taxon>
    </lineage>
</organism>
<proteinExistence type="predicted"/>
<evidence type="ECO:0000313" key="2">
    <source>
        <dbReference type="Proteomes" id="UP001156691"/>
    </source>
</evidence>
<gene>
    <name evidence="1" type="ORF">GCM10010862_26710</name>
</gene>